<dbReference type="RefSeq" id="WP_341429435.1">
    <property type="nucleotide sequence ID" value="NZ_JBBUTG010000048.1"/>
</dbReference>
<reference evidence="1 2" key="1">
    <citation type="submission" date="2024-04" db="EMBL/GenBank/DDBJ databases">
        <title>Novel species of the genus Ideonella isolated from streams.</title>
        <authorList>
            <person name="Lu H."/>
        </authorList>
    </citation>
    <scope>NUCLEOTIDE SEQUENCE [LARGE SCALE GENOMIC DNA]</scope>
    <source>
        <strain evidence="1 2">DXS29W</strain>
    </source>
</reference>
<evidence type="ECO:0000313" key="1">
    <source>
        <dbReference type="EMBL" id="MEK8035000.1"/>
    </source>
</evidence>
<proteinExistence type="predicted"/>
<comment type="caution">
    <text evidence="1">The sequence shown here is derived from an EMBL/GenBank/DDBJ whole genome shotgun (WGS) entry which is preliminary data.</text>
</comment>
<organism evidence="1 2">
    <name type="scientific">Ideonella lacteola</name>
    <dbReference type="NCBI Taxonomy" id="2984193"/>
    <lineage>
        <taxon>Bacteria</taxon>
        <taxon>Pseudomonadati</taxon>
        <taxon>Pseudomonadota</taxon>
        <taxon>Betaproteobacteria</taxon>
        <taxon>Burkholderiales</taxon>
        <taxon>Sphaerotilaceae</taxon>
        <taxon>Ideonella</taxon>
    </lineage>
</organism>
<evidence type="ECO:0000313" key="2">
    <source>
        <dbReference type="Proteomes" id="UP001371218"/>
    </source>
</evidence>
<gene>
    <name evidence="1" type="ORF">AACH06_29645</name>
</gene>
<dbReference type="Proteomes" id="UP001371218">
    <property type="component" value="Unassembled WGS sequence"/>
</dbReference>
<accession>A0ABU9C2C0</accession>
<keyword evidence="2" id="KW-1185">Reference proteome</keyword>
<dbReference type="EMBL" id="JBBUTG010000048">
    <property type="protein sequence ID" value="MEK8035000.1"/>
    <property type="molecule type" value="Genomic_DNA"/>
</dbReference>
<name>A0ABU9C2C0_9BURK</name>
<sequence length="164" mass="18822">MKQIEKLEIVNPNHAWVMAEFELLYAEWKEWELSVAQIVDQPYDTSSQAEVYADGEDNMHKHAVLQAKTLTFLNNNIKGHGFIEGFDGKAIDRRDLRLKIRVKHRLQQLEMLRASLKYAKVPEAYWKQKGKELLESVAKKTGDSAIEVAASYLKNPFSSGTTKE</sequence>
<protein>
    <submittedName>
        <fullName evidence="1">Uncharacterized protein</fullName>
    </submittedName>
</protein>